<protein>
    <submittedName>
        <fullName evidence="2">F-box domain-containing protein</fullName>
    </submittedName>
</protein>
<gene>
    <name evidence="2" type="ORF">Mgra_00010147</name>
</gene>
<dbReference type="AlphaFoldDB" id="A0A8S9Z5Z8"/>
<proteinExistence type="predicted"/>
<dbReference type="SUPFAM" id="SSF81383">
    <property type="entry name" value="F-box domain"/>
    <property type="match status" value="1"/>
</dbReference>
<dbReference type="PROSITE" id="PS50181">
    <property type="entry name" value="FBOX"/>
    <property type="match status" value="1"/>
</dbReference>
<evidence type="ECO:0000313" key="2">
    <source>
        <dbReference type="EMBL" id="KAF7623555.1"/>
    </source>
</evidence>
<evidence type="ECO:0000313" key="3">
    <source>
        <dbReference type="Proteomes" id="UP000605970"/>
    </source>
</evidence>
<accession>A0A8S9Z5Z8</accession>
<dbReference type="Proteomes" id="UP000605970">
    <property type="component" value="Unassembled WGS sequence"/>
</dbReference>
<dbReference type="InterPro" id="IPR001810">
    <property type="entry name" value="F-box_dom"/>
</dbReference>
<dbReference type="Pfam" id="PF00646">
    <property type="entry name" value="F-box"/>
    <property type="match status" value="1"/>
</dbReference>
<dbReference type="InterPro" id="IPR036047">
    <property type="entry name" value="F-box-like_dom_sf"/>
</dbReference>
<sequence length="96" mass="11439">MLEYLPAEIQLKILKNISFDDISSIKQTNKYFCHFINKYKGNFARKRFEYLDFSFGNLKELKLKSNNDFPLNDHIMKKWLIAVDSQIPTYLKIGNE</sequence>
<name>A0A8S9Z5Z8_9BILA</name>
<evidence type="ECO:0000259" key="1">
    <source>
        <dbReference type="PROSITE" id="PS50181"/>
    </source>
</evidence>
<organism evidence="2 3">
    <name type="scientific">Meloidogyne graminicola</name>
    <dbReference type="NCBI Taxonomy" id="189291"/>
    <lineage>
        <taxon>Eukaryota</taxon>
        <taxon>Metazoa</taxon>
        <taxon>Ecdysozoa</taxon>
        <taxon>Nematoda</taxon>
        <taxon>Chromadorea</taxon>
        <taxon>Rhabditida</taxon>
        <taxon>Tylenchina</taxon>
        <taxon>Tylenchomorpha</taxon>
        <taxon>Tylenchoidea</taxon>
        <taxon>Meloidogynidae</taxon>
        <taxon>Meloidogyninae</taxon>
        <taxon>Meloidogyne</taxon>
    </lineage>
</organism>
<dbReference type="EMBL" id="JABEBT010000229">
    <property type="protein sequence ID" value="KAF7623555.1"/>
    <property type="molecule type" value="Genomic_DNA"/>
</dbReference>
<feature type="domain" description="F-box" evidence="1">
    <location>
        <begin position="1"/>
        <end position="51"/>
    </location>
</feature>
<comment type="caution">
    <text evidence="2">The sequence shown here is derived from an EMBL/GenBank/DDBJ whole genome shotgun (WGS) entry which is preliminary data.</text>
</comment>
<dbReference type="CDD" id="cd09917">
    <property type="entry name" value="F-box_SF"/>
    <property type="match status" value="1"/>
</dbReference>
<keyword evidence="3" id="KW-1185">Reference proteome</keyword>
<reference evidence="2" key="1">
    <citation type="journal article" date="2020" name="Ecol. Evol.">
        <title>Genome structure and content of the rice root-knot nematode (Meloidogyne graminicola).</title>
        <authorList>
            <person name="Phan N.T."/>
            <person name="Danchin E.G.J."/>
            <person name="Klopp C."/>
            <person name="Perfus-Barbeoch L."/>
            <person name="Kozlowski D.K."/>
            <person name="Koutsovoulos G.D."/>
            <person name="Lopez-Roques C."/>
            <person name="Bouchez O."/>
            <person name="Zahm M."/>
            <person name="Besnard G."/>
            <person name="Bellafiore S."/>
        </authorList>
    </citation>
    <scope>NUCLEOTIDE SEQUENCE</scope>
    <source>
        <strain evidence="2">VN-18</strain>
    </source>
</reference>
<dbReference type="OrthoDB" id="5902830at2759"/>